<dbReference type="KEGG" id="kpx:PMK1_b00062"/>
<dbReference type="Proteomes" id="UP000259497">
    <property type="component" value="Unassembled WGS sequence"/>
</dbReference>
<name>A0ABD7NUK4_KLEPN</name>
<evidence type="ECO:0000313" key="2">
    <source>
        <dbReference type="EMBL" id="SVS28741.1"/>
    </source>
</evidence>
<organism evidence="2 3">
    <name type="scientific">Klebsiella pneumoniae</name>
    <dbReference type="NCBI Taxonomy" id="573"/>
    <lineage>
        <taxon>Bacteria</taxon>
        <taxon>Pseudomonadati</taxon>
        <taxon>Pseudomonadota</taxon>
        <taxon>Gammaproteobacteria</taxon>
        <taxon>Enterobacterales</taxon>
        <taxon>Enterobacteriaceae</taxon>
        <taxon>Klebsiella/Raoultella group</taxon>
        <taxon>Klebsiella</taxon>
        <taxon>Klebsiella pneumoniae complex</taxon>
    </lineage>
</organism>
<keyword evidence="1" id="KW-0472">Membrane</keyword>
<dbReference type="EMBL" id="UIXM01000019">
    <property type="protein sequence ID" value="SVS28741.1"/>
    <property type="molecule type" value="Genomic_DNA"/>
</dbReference>
<feature type="transmembrane region" description="Helical" evidence="1">
    <location>
        <begin position="12"/>
        <end position="35"/>
    </location>
</feature>
<evidence type="ECO:0000256" key="1">
    <source>
        <dbReference type="SAM" id="Phobius"/>
    </source>
</evidence>
<dbReference type="AlphaFoldDB" id="A0ABD7NUK4"/>
<evidence type="ECO:0000313" key="3">
    <source>
        <dbReference type="Proteomes" id="UP000259497"/>
    </source>
</evidence>
<accession>A0ABD7NUK4</accession>
<sequence>MSNLTSFDWWIGLYFVASCVAVAFTIGQSLVKLLLLRFANRKRIDDTL</sequence>
<keyword evidence="1" id="KW-0812">Transmembrane</keyword>
<comment type="caution">
    <text evidence="2">The sequence shown here is derived from an EMBL/GenBank/DDBJ whole genome shotgun (WGS) entry which is preliminary data.</text>
</comment>
<protein>
    <submittedName>
        <fullName evidence="2">Uncharacterized protein</fullName>
    </submittedName>
</protein>
<reference evidence="2 3" key="1">
    <citation type="submission" date="2018-08" db="EMBL/GenBank/DDBJ databases">
        <authorList>
            <consortium name="Pathogen Informatics"/>
        </authorList>
    </citation>
    <scope>NUCLEOTIDE SEQUENCE [LARGE SCALE GENOMIC DNA]</scope>
    <source>
        <strain evidence="2 3">EuSCAPE_GR114</strain>
    </source>
</reference>
<keyword evidence="1" id="KW-1133">Transmembrane helix</keyword>
<gene>
    <name evidence="2" type="ORF">SAMEA3649733_04491</name>
</gene>
<proteinExistence type="predicted"/>